<name>A0A8U0URP1_MUSPF</name>
<dbReference type="AlphaFoldDB" id="A0A8U0URP1"/>
<dbReference type="RefSeq" id="XP_044924943.1">
    <property type="nucleotide sequence ID" value="XM_045069008.1"/>
</dbReference>
<dbReference type="OrthoDB" id="10657747at2759"/>
<feature type="region of interest" description="Disordered" evidence="1">
    <location>
        <begin position="1"/>
        <end position="115"/>
    </location>
</feature>
<dbReference type="Proteomes" id="UP000000715">
    <property type="component" value="Unplaced"/>
</dbReference>
<sequence length="226" mass="23581">MWNRKHAAAASCAAASAGEWSALEFEQGPEPSQRHLRSRPPPPSSNSRSLRHSASHRPRAAVRPHSQSRGSLLKPPRRRRSPHAPAPAIGPAAAPDGSCSPGPRGPYTRSGARERVAGGTVVAGLTRSGSGASFSSRPCRETQVLRGRAGASVQAAVSIVSPPGTRRCLGRMGCAAAPGLLGPRPGIGEVGSWRLGTALSPARRMLAQRRHTICSVTLQLLEESGL</sequence>
<feature type="compositionally biased region" description="Low complexity" evidence="1">
    <location>
        <begin position="63"/>
        <end position="74"/>
    </location>
</feature>
<keyword evidence="2" id="KW-1185">Reference proteome</keyword>
<gene>
    <name evidence="3" type="primary">LOC106007167</name>
</gene>
<feature type="compositionally biased region" description="Basic residues" evidence="1">
    <location>
        <begin position="49"/>
        <end position="62"/>
    </location>
</feature>
<dbReference type="GeneID" id="106007167"/>
<reference evidence="3" key="1">
    <citation type="submission" date="2025-08" db="UniProtKB">
        <authorList>
            <consortium name="RefSeq"/>
        </authorList>
    </citation>
    <scope>IDENTIFICATION</scope>
    <source>
        <tissue evidence="3">Brain</tissue>
    </source>
</reference>
<protein>
    <submittedName>
        <fullName evidence="3">Uncharacterized protein LOC106007167</fullName>
    </submittedName>
</protein>
<evidence type="ECO:0000313" key="3">
    <source>
        <dbReference type="RefSeq" id="XP_044924943.1"/>
    </source>
</evidence>
<feature type="compositionally biased region" description="Low complexity" evidence="1">
    <location>
        <begin position="86"/>
        <end position="95"/>
    </location>
</feature>
<organism evidence="2 3">
    <name type="scientific">Mustela putorius furo</name>
    <name type="common">European domestic ferret</name>
    <name type="synonym">Mustela furo</name>
    <dbReference type="NCBI Taxonomy" id="9669"/>
    <lineage>
        <taxon>Eukaryota</taxon>
        <taxon>Metazoa</taxon>
        <taxon>Chordata</taxon>
        <taxon>Craniata</taxon>
        <taxon>Vertebrata</taxon>
        <taxon>Euteleostomi</taxon>
        <taxon>Mammalia</taxon>
        <taxon>Eutheria</taxon>
        <taxon>Laurasiatheria</taxon>
        <taxon>Carnivora</taxon>
        <taxon>Caniformia</taxon>
        <taxon>Musteloidea</taxon>
        <taxon>Mustelidae</taxon>
        <taxon>Mustelinae</taxon>
        <taxon>Mustela</taxon>
    </lineage>
</organism>
<feature type="compositionally biased region" description="Low complexity" evidence="1">
    <location>
        <begin position="8"/>
        <end position="17"/>
    </location>
</feature>
<evidence type="ECO:0000313" key="2">
    <source>
        <dbReference type="Proteomes" id="UP000000715"/>
    </source>
</evidence>
<proteinExistence type="predicted"/>
<accession>A0A8U0URP1</accession>
<evidence type="ECO:0000256" key="1">
    <source>
        <dbReference type="SAM" id="MobiDB-lite"/>
    </source>
</evidence>